<feature type="transmembrane region" description="Helical" evidence="8">
    <location>
        <begin position="364"/>
        <end position="384"/>
    </location>
</feature>
<reference evidence="10 11" key="1">
    <citation type="submission" date="2020-04" db="EMBL/GenBank/DDBJ databases">
        <title>Perkinsus chesapeaki whole genome sequence.</title>
        <authorList>
            <person name="Bogema D.R."/>
        </authorList>
    </citation>
    <scope>NUCLEOTIDE SEQUENCE [LARGE SCALE GENOMIC DNA]</scope>
    <source>
        <strain evidence="10">ATCC PRA-425</strain>
    </source>
</reference>
<feature type="transmembrane region" description="Helical" evidence="8">
    <location>
        <begin position="517"/>
        <end position="539"/>
    </location>
</feature>
<dbReference type="InterPro" id="IPR050352">
    <property type="entry name" value="ABCG_transporters"/>
</dbReference>
<dbReference type="InterPro" id="IPR027417">
    <property type="entry name" value="P-loop_NTPase"/>
</dbReference>
<gene>
    <name evidence="10" type="ORF">FOL47_007589</name>
</gene>
<dbReference type="InterPro" id="IPR003593">
    <property type="entry name" value="AAA+_ATPase"/>
</dbReference>
<dbReference type="Gene3D" id="3.40.50.300">
    <property type="entry name" value="P-loop containing nucleotide triphosphate hydrolases"/>
    <property type="match status" value="1"/>
</dbReference>
<evidence type="ECO:0000256" key="8">
    <source>
        <dbReference type="SAM" id="Phobius"/>
    </source>
</evidence>
<keyword evidence="5" id="KW-0067">ATP-binding</keyword>
<proteinExistence type="predicted"/>
<dbReference type="OrthoDB" id="184675at2759"/>
<dbReference type="Pfam" id="PF01061">
    <property type="entry name" value="ABC2_membrane"/>
    <property type="match status" value="1"/>
</dbReference>
<evidence type="ECO:0000256" key="2">
    <source>
        <dbReference type="ARBA" id="ARBA00022448"/>
    </source>
</evidence>
<keyword evidence="2" id="KW-0813">Transport</keyword>
<dbReference type="InterPro" id="IPR043926">
    <property type="entry name" value="ABCG_dom"/>
</dbReference>
<evidence type="ECO:0000313" key="11">
    <source>
        <dbReference type="Proteomes" id="UP000591131"/>
    </source>
</evidence>
<sequence>MSLRTSTAGSSGINPPVVHGLHHFRTISSVNSKGASLEWTDVTFAIKGKKILNGCTGILRPGELTAVLGPSGSGKSTLMNVLGGRQRLRGEGKTFSGEISFDGKVQDPINFRSHIAYVMQDDNLTATATPKEILRMSAHLRMHNKSEKEIRALVNDLLDSLKLKTCQDTVVGNGVIKGISGGERKRASVGMELISKPQMIFLDEPLSGLDSYAAVTTMKVLKDLARSGVAVMVTVHQPSSEIFSMFDNILVISNGLVVYQGPSQNLGAFFEENASMKCPADYNPADFVLSELQTAPQDDIENLARVYNQQAEENIAPQIEASRAKGAKDTSLKPKSRPAGFTTQLKELFLRDFRDAIRNKPVLIARYCVLIVLNLLFGCVFFRVGSSQSEQYWLTMADEFIPYYGGMVTVCINAMTGSAQGAILGYPAQRGIFLREYASNMYSTIPYMLSKMMVEFPLSFIDSLAQVLITYFMMNFQGNFFYWVLTAWVLNVSSVSLAQLMGAAVNSGSQAIQLMPILVVPQMVFSGLFTSLSNIPVWLRWFQYLCALKYGVNLAYFNEFGFNYTQLGGIDDAKANLVGLDIGVLLALIIVLRAATNIILKRKARYVF</sequence>
<comment type="caution">
    <text evidence="10">The sequence shown here is derived from an EMBL/GenBank/DDBJ whole genome shotgun (WGS) entry which is preliminary data.</text>
</comment>
<feature type="transmembrane region" description="Helical" evidence="8">
    <location>
        <begin position="480"/>
        <end position="505"/>
    </location>
</feature>
<dbReference type="PANTHER" id="PTHR48041:SF139">
    <property type="entry name" value="PROTEIN SCARLET"/>
    <property type="match status" value="1"/>
</dbReference>
<dbReference type="Pfam" id="PF00005">
    <property type="entry name" value="ABC_tran"/>
    <property type="match status" value="1"/>
</dbReference>
<dbReference type="EMBL" id="JAAPAO010000453">
    <property type="protein sequence ID" value="KAF4659413.1"/>
    <property type="molecule type" value="Genomic_DNA"/>
</dbReference>
<dbReference type="InterPro" id="IPR003439">
    <property type="entry name" value="ABC_transporter-like_ATP-bd"/>
</dbReference>
<dbReference type="PROSITE" id="PS00211">
    <property type="entry name" value="ABC_TRANSPORTER_1"/>
    <property type="match status" value="1"/>
</dbReference>
<dbReference type="SUPFAM" id="SSF52540">
    <property type="entry name" value="P-loop containing nucleoside triphosphate hydrolases"/>
    <property type="match status" value="1"/>
</dbReference>
<dbReference type="PROSITE" id="PS50893">
    <property type="entry name" value="ABC_TRANSPORTER_2"/>
    <property type="match status" value="1"/>
</dbReference>
<keyword evidence="7 8" id="KW-0472">Membrane</keyword>
<dbReference type="GO" id="GO:0016020">
    <property type="term" value="C:membrane"/>
    <property type="evidence" value="ECO:0007669"/>
    <property type="project" value="UniProtKB-SubCell"/>
</dbReference>
<dbReference type="GO" id="GO:0140359">
    <property type="term" value="F:ABC-type transporter activity"/>
    <property type="evidence" value="ECO:0007669"/>
    <property type="project" value="InterPro"/>
</dbReference>
<dbReference type="CDD" id="cd03213">
    <property type="entry name" value="ABCG_EPDR"/>
    <property type="match status" value="1"/>
</dbReference>
<dbReference type="SMART" id="SM00382">
    <property type="entry name" value="AAA"/>
    <property type="match status" value="1"/>
</dbReference>
<feature type="transmembrane region" description="Helical" evidence="8">
    <location>
        <begin position="404"/>
        <end position="426"/>
    </location>
</feature>
<dbReference type="PANTHER" id="PTHR48041">
    <property type="entry name" value="ABC TRANSPORTER G FAMILY MEMBER 28"/>
    <property type="match status" value="1"/>
</dbReference>
<evidence type="ECO:0000256" key="4">
    <source>
        <dbReference type="ARBA" id="ARBA00022741"/>
    </source>
</evidence>
<evidence type="ECO:0000256" key="5">
    <source>
        <dbReference type="ARBA" id="ARBA00022840"/>
    </source>
</evidence>
<evidence type="ECO:0000256" key="7">
    <source>
        <dbReference type="ARBA" id="ARBA00023136"/>
    </source>
</evidence>
<keyword evidence="11" id="KW-1185">Reference proteome</keyword>
<organism evidence="10 11">
    <name type="scientific">Perkinsus chesapeaki</name>
    <name type="common">Clam parasite</name>
    <name type="synonym">Perkinsus andrewsi</name>
    <dbReference type="NCBI Taxonomy" id="330153"/>
    <lineage>
        <taxon>Eukaryota</taxon>
        <taxon>Sar</taxon>
        <taxon>Alveolata</taxon>
        <taxon>Perkinsozoa</taxon>
        <taxon>Perkinsea</taxon>
        <taxon>Perkinsida</taxon>
        <taxon>Perkinsidae</taxon>
        <taxon>Perkinsus</taxon>
    </lineage>
</organism>
<evidence type="ECO:0000256" key="1">
    <source>
        <dbReference type="ARBA" id="ARBA00004141"/>
    </source>
</evidence>
<dbReference type="GO" id="GO:0016887">
    <property type="term" value="F:ATP hydrolysis activity"/>
    <property type="evidence" value="ECO:0007669"/>
    <property type="project" value="InterPro"/>
</dbReference>
<evidence type="ECO:0000259" key="9">
    <source>
        <dbReference type="PROSITE" id="PS50893"/>
    </source>
</evidence>
<name>A0A7J6LJS7_PERCH</name>
<protein>
    <recommendedName>
        <fullName evidence="9">ABC transporter domain-containing protein</fullName>
    </recommendedName>
</protein>
<keyword evidence="3 8" id="KW-0812">Transmembrane</keyword>
<dbReference type="GO" id="GO:0005524">
    <property type="term" value="F:ATP binding"/>
    <property type="evidence" value="ECO:0007669"/>
    <property type="project" value="UniProtKB-KW"/>
</dbReference>
<dbReference type="AlphaFoldDB" id="A0A7J6LJS7"/>
<feature type="domain" description="ABC transporter" evidence="9">
    <location>
        <begin position="37"/>
        <end position="279"/>
    </location>
</feature>
<comment type="subcellular location">
    <subcellularLocation>
        <location evidence="1">Membrane</location>
        <topology evidence="1">Multi-pass membrane protein</topology>
    </subcellularLocation>
</comment>
<accession>A0A7J6LJS7</accession>
<dbReference type="Proteomes" id="UP000591131">
    <property type="component" value="Unassembled WGS sequence"/>
</dbReference>
<feature type="transmembrane region" description="Helical" evidence="8">
    <location>
        <begin position="582"/>
        <end position="600"/>
    </location>
</feature>
<dbReference type="InterPro" id="IPR013525">
    <property type="entry name" value="ABC2_TM"/>
</dbReference>
<evidence type="ECO:0000256" key="6">
    <source>
        <dbReference type="ARBA" id="ARBA00022989"/>
    </source>
</evidence>
<dbReference type="InterPro" id="IPR017871">
    <property type="entry name" value="ABC_transporter-like_CS"/>
</dbReference>
<dbReference type="Pfam" id="PF19055">
    <property type="entry name" value="ABC2_membrane_7"/>
    <property type="match status" value="1"/>
</dbReference>
<evidence type="ECO:0000256" key="3">
    <source>
        <dbReference type="ARBA" id="ARBA00022692"/>
    </source>
</evidence>
<keyword evidence="6 8" id="KW-1133">Transmembrane helix</keyword>
<evidence type="ECO:0000313" key="10">
    <source>
        <dbReference type="EMBL" id="KAF4659413.1"/>
    </source>
</evidence>
<keyword evidence="4" id="KW-0547">Nucleotide-binding</keyword>